<dbReference type="OrthoDB" id="6381824at2759"/>
<dbReference type="AlphaFoldDB" id="A0A6A0H8C1"/>
<dbReference type="Gene3D" id="3.60.10.10">
    <property type="entry name" value="Endonuclease/exonuclease/phosphatase"/>
    <property type="match status" value="1"/>
</dbReference>
<feature type="domain" description="Reverse transcriptase" evidence="1">
    <location>
        <begin position="184"/>
        <end position="436"/>
    </location>
</feature>
<dbReference type="EMBL" id="JQDR03004507">
    <property type="protein sequence ID" value="KAA0201988.1"/>
    <property type="molecule type" value="Genomic_DNA"/>
</dbReference>
<dbReference type="PANTHER" id="PTHR33481:SF1">
    <property type="entry name" value="ENDONUCLEASE_EXONUCLEASE_PHOSPHATASE DOMAIN-CONTAINING PROTEIN-RELATED"/>
    <property type="match status" value="1"/>
</dbReference>
<evidence type="ECO:0000313" key="2">
    <source>
        <dbReference type="EMBL" id="KAA0201988.1"/>
    </source>
</evidence>
<comment type="caution">
    <text evidence="2">The sequence shown here is derived from an EMBL/GenBank/DDBJ whole genome shotgun (WGS) entry which is preliminary data.</text>
</comment>
<reference evidence="2" key="2">
    <citation type="journal article" date="2018" name="Environ. Sci. Technol.">
        <title>The Toxicogenome of Hyalella azteca: A Model for Sediment Ecotoxicology and Evolutionary Toxicology.</title>
        <authorList>
            <person name="Poynton H.C."/>
            <person name="Hasenbein S."/>
            <person name="Benoit J.B."/>
            <person name="Sepulveda M.S."/>
            <person name="Poelchau M.F."/>
            <person name="Hughes D.S.T."/>
            <person name="Murali S.C."/>
            <person name="Chen S."/>
            <person name="Glastad K.M."/>
            <person name="Goodisman M.A.D."/>
            <person name="Werren J.H."/>
            <person name="Vineis J.H."/>
            <person name="Bowen J.L."/>
            <person name="Friedrich M."/>
            <person name="Jones J."/>
            <person name="Robertson H.M."/>
            <person name="Feyereisen R."/>
            <person name="Mechler-Hickson A."/>
            <person name="Mathers N."/>
            <person name="Lee C.E."/>
            <person name="Colbourne J.K."/>
            <person name="Biales A."/>
            <person name="Johnston J.S."/>
            <person name="Wellborn G.A."/>
            <person name="Rosendale A.J."/>
            <person name="Cridge A.G."/>
            <person name="Munoz-Torres M.C."/>
            <person name="Bain P.A."/>
            <person name="Manny A.R."/>
            <person name="Major K.M."/>
            <person name="Lambert F.N."/>
            <person name="Vulpe C.D."/>
            <person name="Tuck P."/>
            <person name="Blalock B.J."/>
            <person name="Lin Y.Y."/>
            <person name="Smith M.E."/>
            <person name="Ochoa-Acuna H."/>
            <person name="Chen M.M."/>
            <person name="Childers C.P."/>
            <person name="Qu J."/>
            <person name="Dugan S."/>
            <person name="Lee S.L."/>
            <person name="Chao H."/>
            <person name="Dinh H."/>
            <person name="Han Y."/>
            <person name="Doddapaneni H."/>
            <person name="Worley K.C."/>
            <person name="Muzny D.M."/>
            <person name="Gibbs R.A."/>
            <person name="Richards S."/>
        </authorList>
    </citation>
    <scope>NUCLEOTIDE SEQUENCE</scope>
    <source>
        <strain evidence="2">HAZT.00-mixed</strain>
        <tissue evidence="2">Whole organism</tissue>
    </source>
</reference>
<dbReference type="Pfam" id="PF14529">
    <property type="entry name" value="Exo_endo_phos_2"/>
    <property type="match status" value="1"/>
</dbReference>
<dbReference type="Pfam" id="PF00078">
    <property type="entry name" value="RVT_1"/>
    <property type="match status" value="1"/>
</dbReference>
<dbReference type="InterPro" id="IPR036691">
    <property type="entry name" value="Endo/exonu/phosph_ase_sf"/>
</dbReference>
<reference evidence="2" key="1">
    <citation type="submission" date="2014-08" db="EMBL/GenBank/DDBJ databases">
        <authorList>
            <person name="Murali S."/>
            <person name="Richards S."/>
            <person name="Bandaranaike D."/>
            <person name="Bellair M."/>
            <person name="Blankenburg K."/>
            <person name="Chao H."/>
            <person name="Dinh H."/>
            <person name="Doddapaneni H."/>
            <person name="Dugan-Rocha S."/>
            <person name="Elkadiri S."/>
            <person name="Gnanaolivu R."/>
            <person name="Hughes D."/>
            <person name="Lee S."/>
            <person name="Li M."/>
            <person name="Ming W."/>
            <person name="Munidasa M."/>
            <person name="Muniz J."/>
            <person name="Nguyen L."/>
            <person name="Osuji N."/>
            <person name="Pu L.-L."/>
            <person name="Puazo M."/>
            <person name="Skinner E."/>
            <person name="Qu C."/>
            <person name="Quiroz J."/>
            <person name="Raj R."/>
            <person name="Weissenberger G."/>
            <person name="Xin Y."/>
            <person name="Zou X."/>
            <person name="Han Y."/>
            <person name="Worley K."/>
            <person name="Muzny D."/>
            <person name="Gibbs R."/>
        </authorList>
    </citation>
    <scope>NUCLEOTIDE SEQUENCE</scope>
    <source>
        <strain evidence="2">HAZT.00-mixed</strain>
        <tissue evidence="2">Whole organism</tissue>
    </source>
</reference>
<organism evidence="2">
    <name type="scientific">Hyalella azteca</name>
    <name type="common">Amphipod</name>
    <dbReference type="NCBI Taxonomy" id="294128"/>
    <lineage>
        <taxon>Eukaryota</taxon>
        <taxon>Metazoa</taxon>
        <taxon>Ecdysozoa</taxon>
        <taxon>Arthropoda</taxon>
        <taxon>Crustacea</taxon>
        <taxon>Multicrustacea</taxon>
        <taxon>Malacostraca</taxon>
        <taxon>Eumalacostraca</taxon>
        <taxon>Peracarida</taxon>
        <taxon>Amphipoda</taxon>
        <taxon>Senticaudata</taxon>
        <taxon>Talitrida</taxon>
        <taxon>Talitroidea</taxon>
        <taxon>Hyalellidae</taxon>
        <taxon>Hyalella</taxon>
    </lineage>
</organism>
<name>A0A6A0H8C1_HYAAZ</name>
<dbReference type="PANTHER" id="PTHR33481">
    <property type="entry name" value="REVERSE TRANSCRIPTASE"/>
    <property type="match status" value="1"/>
</dbReference>
<dbReference type="GO" id="GO:0003824">
    <property type="term" value="F:catalytic activity"/>
    <property type="evidence" value="ECO:0007669"/>
    <property type="project" value="InterPro"/>
</dbReference>
<dbReference type="InterPro" id="IPR005135">
    <property type="entry name" value="Endo/exonuclease/phosphatase"/>
</dbReference>
<dbReference type="GO" id="GO:0071897">
    <property type="term" value="P:DNA biosynthetic process"/>
    <property type="evidence" value="ECO:0007669"/>
    <property type="project" value="UniProtKB-ARBA"/>
</dbReference>
<gene>
    <name evidence="2" type="ORF">HAZT_HAZT007569</name>
</gene>
<proteinExistence type="predicted"/>
<accession>A0A6A0H8C1</accession>
<protein>
    <recommendedName>
        <fullName evidence="1">Reverse transcriptase domain-containing protein</fullName>
    </recommendedName>
</protein>
<evidence type="ECO:0000259" key="1">
    <source>
        <dbReference type="PROSITE" id="PS50878"/>
    </source>
</evidence>
<dbReference type="SUPFAM" id="SSF56219">
    <property type="entry name" value="DNase I-like"/>
    <property type="match status" value="1"/>
</dbReference>
<dbReference type="SUPFAM" id="SSF56672">
    <property type="entry name" value="DNA/RNA polymerases"/>
    <property type="match status" value="1"/>
</dbReference>
<dbReference type="Proteomes" id="UP000711488">
    <property type="component" value="Unassembled WGS sequence"/>
</dbReference>
<dbReference type="PROSITE" id="PS50878">
    <property type="entry name" value="RT_POL"/>
    <property type="match status" value="1"/>
</dbReference>
<dbReference type="InterPro" id="IPR043502">
    <property type="entry name" value="DNA/RNA_pol_sf"/>
</dbReference>
<feature type="non-terminal residue" evidence="2">
    <location>
        <position position="689"/>
    </location>
</feature>
<reference evidence="2" key="3">
    <citation type="submission" date="2019-06" db="EMBL/GenBank/DDBJ databases">
        <authorList>
            <person name="Poynton C."/>
            <person name="Hasenbein S."/>
            <person name="Benoit J.B."/>
            <person name="Sepulveda M.S."/>
            <person name="Poelchau M.F."/>
            <person name="Murali S.C."/>
            <person name="Chen S."/>
            <person name="Glastad K.M."/>
            <person name="Werren J.H."/>
            <person name="Vineis J.H."/>
            <person name="Bowen J.L."/>
            <person name="Friedrich M."/>
            <person name="Jones J."/>
            <person name="Robertson H.M."/>
            <person name="Feyereisen R."/>
            <person name="Mechler-Hickson A."/>
            <person name="Mathers N."/>
            <person name="Lee C.E."/>
            <person name="Colbourne J.K."/>
            <person name="Biales A."/>
            <person name="Johnston J.S."/>
            <person name="Wellborn G.A."/>
            <person name="Rosendale A.J."/>
            <person name="Cridge A.G."/>
            <person name="Munoz-Torres M.C."/>
            <person name="Bain P.A."/>
            <person name="Manny A.R."/>
            <person name="Major K.M."/>
            <person name="Lambert F.N."/>
            <person name="Vulpe C.D."/>
            <person name="Tuck P."/>
            <person name="Blalock B.J."/>
            <person name="Lin Y.-Y."/>
            <person name="Smith M.E."/>
            <person name="Ochoa-Acuna H."/>
            <person name="Chen M.-J.M."/>
            <person name="Childers C.P."/>
            <person name="Qu J."/>
            <person name="Dugan S."/>
            <person name="Lee S.L."/>
            <person name="Chao H."/>
            <person name="Dinh H."/>
            <person name="Han Y."/>
            <person name="Doddapaneni H."/>
            <person name="Worley K.C."/>
            <person name="Muzny D.M."/>
            <person name="Gibbs R.A."/>
            <person name="Richards S."/>
        </authorList>
    </citation>
    <scope>NUCLEOTIDE SEQUENCE</scope>
    <source>
        <strain evidence="2">HAZT.00-mixed</strain>
        <tissue evidence="2">Whole organism</tissue>
    </source>
</reference>
<sequence length="689" mass="78587">MTILQWNCRGYRANSSEFLPLLYDLGLAYAGLQESMLGQFVPRPPSGYSVLTHSQAVRGAPGDGLMCFISNDRAFQRIALQTPLQAVAVRLQLHRLLTVCNIYVPPRYPLSIYDLVQLSRQLPPPYLIIGDFNARNQIWEDTITNQHGDIVEQFLGTRKRPNPWWTPACTLANLERKRALRRFQRSGLVADKIAFSRARTRALARKVKKDDRSTSWRRYVSRINSDTTQSKVWNRIKKMSGRYRPQPSLFLVHNGGPVSEPRACAELIADHFASVSSRDRHTPAFRQHRDRMEAHPLDFSTSDTQTYNDPITMTEVKEQLIQEEGVPQGSVFSCTLFALAINNILRQLPTAVSGSLYVDDLVIYASSAYLPALERRLQVAINALCKWCTKNGFTFSPTKTVAINFHRTRNMAEPSLNLANHPISFVQSTRFLGVVLDSRLSWIPHIRQLKQTCIHALSVLRCLSHLTWGADRCTLLRVYRSLIRSKMDYGSIVFSSAKASALHLLNPVHNSAIRLCTGAFRSSPLLSLYAESGEFPLSARRDLLMLQYLARAQQLPNSPSYLSITHQWHMGARRASETFGSRARDICARLHLTVQTIPIDFCNNPRWLLSPSLITGNEAADELSRLAAAEETPPWNDEVPHRDHYPIFRRKLLDEWQGQWTRMEDNKLRKIKDSVRPWPSSSHRVRRVE</sequence>
<dbReference type="InterPro" id="IPR000477">
    <property type="entry name" value="RT_dom"/>
</dbReference>